<dbReference type="InterPro" id="IPR007313">
    <property type="entry name" value="FxsA"/>
</dbReference>
<feature type="transmembrane region" description="Helical" evidence="1">
    <location>
        <begin position="90"/>
        <end position="116"/>
    </location>
</feature>
<keyword evidence="1" id="KW-1133">Transmembrane helix</keyword>
<evidence type="ECO:0000313" key="3">
    <source>
        <dbReference type="Proteomes" id="UP001551482"/>
    </source>
</evidence>
<evidence type="ECO:0000256" key="1">
    <source>
        <dbReference type="SAM" id="Phobius"/>
    </source>
</evidence>
<dbReference type="PANTHER" id="PTHR35335">
    <property type="entry name" value="UPF0716 PROTEIN FXSA"/>
    <property type="match status" value="1"/>
</dbReference>
<comment type="caution">
    <text evidence="2">The sequence shown here is derived from an EMBL/GenBank/DDBJ whole genome shotgun (WGS) entry which is preliminary data.</text>
</comment>
<reference evidence="2 3" key="1">
    <citation type="submission" date="2024-06" db="EMBL/GenBank/DDBJ databases">
        <title>The Natural Products Discovery Center: Release of the First 8490 Sequenced Strains for Exploring Actinobacteria Biosynthetic Diversity.</title>
        <authorList>
            <person name="Kalkreuter E."/>
            <person name="Kautsar S.A."/>
            <person name="Yang D."/>
            <person name="Bader C.D."/>
            <person name="Teijaro C.N."/>
            <person name="Fluegel L."/>
            <person name="Davis C.M."/>
            <person name="Simpson J.R."/>
            <person name="Lauterbach L."/>
            <person name="Steele A.D."/>
            <person name="Gui C."/>
            <person name="Meng S."/>
            <person name="Li G."/>
            <person name="Viehrig K."/>
            <person name="Ye F."/>
            <person name="Su P."/>
            <person name="Kiefer A.F."/>
            <person name="Nichols A."/>
            <person name="Cepeda A.J."/>
            <person name="Yan W."/>
            <person name="Fan B."/>
            <person name="Jiang Y."/>
            <person name="Adhikari A."/>
            <person name="Zheng C.-J."/>
            <person name="Schuster L."/>
            <person name="Cowan T.M."/>
            <person name="Smanski M.J."/>
            <person name="Chevrette M.G."/>
            <person name="De Carvalho L.P.S."/>
            <person name="Shen B."/>
        </authorList>
    </citation>
    <scope>NUCLEOTIDE SEQUENCE [LARGE SCALE GENOMIC DNA]</scope>
    <source>
        <strain evidence="2 3">NPDC048946</strain>
    </source>
</reference>
<feature type="transmembrane region" description="Helical" evidence="1">
    <location>
        <begin position="33"/>
        <end position="51"/>
    </location>
</feature>
<dbReference type="Pfam" id="PF04186">
    <property type="entry name" value="FxsA"/>
    <property type="match status" value="1"/>
</dbReference>
<gene>
    <name evidence="2" type="ORF">AB0C36_42870</name>
</gene>
<sequence length="197" mass="20101">MRRAAILLPLVALPILEIYLISRVGSAIGAGNTVLLLLAGVVAGSLAIKYAGRRALNRLAKAAAANAGPAETVSAVPTPETNKAAADAGLVVLGGILLIIPGFLSDALGILCLLPFTRPLLRRAIGGAVGSQLARRTKFGAAVGQARQVQDQMRMHAPDGRVVPGEVVEGTVVDQNGATVWRPGDNVGDQGPGRLPG</sequence>
<evidence type="ECO:0000313" key="2">
    <source>
        <dbReference type="EMBL" id="MEU8140213.1"/>
    </source>
</evidence>
<keyword evidence="3" id="KW-1185">Reference proteome</keyword>
<organism evidence="2 3">
    <name type="scientific">Streptodolium elevatio</name>
    <dbReference type="NCBI Taxonomy" id="3157996"/>
    <lineage>
        <taxon>Bacteria</taxon>
        <taxon>Bacillati</taxon>
        <taxon>Actinomycetota</taxon>
        <taxon>Actinomycetes</taxon>
        <taxon>Kitasatosporales</taxon>
        <taxon>Streptomycetaceae</taxon>
        <taxon>Streptodolium</taxon>
    </lineage>
</organism>
<keyword evidence="1" id="KW-0812">Transmembrane</keyword>
<dbReference type="NCBIfam" id="NF008528">
    <property type="entry name" value="PRK11463.1-2"/>
    <property type="match status" value="1"/>
</dbReference>
<dbReference type="RefSeq" id="WP_358365170.1">
    <property type="nucleotide sequence ID" value="NZ_JBEZFP010000268.1"/>
</dbReference>
<accession>A0ABV3DWT8</accession>
<keyword evidence="1" id="KW-0472">Membrane</keyword>
<dbReference type="PANTHER" id="PTHR35335:SF1">
    <property type="entry name" value="UPF0716 PROTEIN FXSA"/>
    <property type="match status" value="1"/>
</dbReference>
<dbReference type="EMBL" id="JBEZFP010000268">
    <property type="protein sequence ID" value="MEU8140213.1"/>
    <property type="molecule type" value="Genomic_DNA"/>
</dbReference>
<name>A0ABV3DWT8_9ACTN</name>
<proteinExistence type="predicted"/>
<dbReference type="Proteomes" id="UP001551482">
    <property type="component" value="Unassembled WGS sequence"/>
</dbReference>
<protein>
    <submittedName>
        <fullName evidence="2">FxsA family protein</fullName>
    </submittedName>
</protein>